<keyword evidence="3" id="KW-1185">Reference proteome</keyword>
<dbReference type="Proteomes" id="UP001314169">
    <property type="component" value="Chromosome 6"/>
</dbReference>
<name>A0ABP0A965_PIPNA</name>
<organism evidence="2 3">
    <name type="scientific">Pipistrellus nathusii</name>
    <name type="common">Nathusius' pipistrelle</name>
    <dbReference type="NCBI Taxonomy" id="59473"/>
    <lineage>
        <taxon>Eukaryota</taxon>
        <taxon>Metazoa</taxon>
        <taxon>Chordata</taxon>
        <taxon>Craniata</taxon>
        <taxon>Vertebrata</taxon>
        <taxon>Euteleostomi</taxon>
        <taxon>Mammalia</taxon>
        <taxon>Eutheria</taxon>
        <taxon>Laurasiatheria</taxon>
        <taxon>Chiroptera</taxon>
        <taxon>Yangochiroptera</taxon>
        <taxon>Vespertilionidae</taxon>
        <taxon>Pipistrellus</taxon>
    </lineage>
</organism>
<gene>
    <name evidence="2" type="ORF">MPIPNATIZW_LOCUS15353</name>
</gene>
<evidence type="ECO:0000313" key="2">
    <source>
        <dbReference type="EMBL" id="CAK6447047.1"/>
    </source>
</evidence>
<reference evidence="2" key="1">
    <citation type="submission" date="2023-12" db="EMBL/GenBank/DDBJ databases">
        <authorList>
            <person name="Brown T."/>
        </authorList>
    </citation>
    <scope>NUCLEOTIDE SEQUENCE</scope>
</reference>
<feature type="region of interest" description="Disordered" evidence="1">
    <location>
        <begin position="14"/>
        <end position="52"/>
    </location>
</feature>
<sequence length="105" mass="10364">MFALCLSRSGLEWGEAASRGQSPVGPGEGGAGLENGAAGEGGPGFTEAESPCFTHVPGLPVAGQNAAEAQVGWEKALDVRSHPTHPQSAPAPPAAQLGAPPPACK</sequence>
<feature type="compositionally biased region" description="Gly residues" evidence="1">
    <location>
        <begin position="26"/>
        <end position="44"/>
    </location>
</feature>
<accession>A0ABP0A965</accession>
<feature type="region of interest" description="Disordered" evidence="1">
    <location>
        <begin position="74"/>
        <end position="105"/>
    </location>
</feature>
<evidence type="ECO:0000256" key="1">
    <source>
        <dbReference type="SAM" id="MobiDB-lite"/>
    </source>
</evidence>
<feature type="compositionally biased region" description="Pro residues" evidence="1">
    <location>
        <begin position="89"/>
        <end position="105"/>
    </location>
</feature>
<proteinExistence type="predicted"/>
<protein>
    <recommendedName>
        <fullName evidence="4">Androgen receptor</fullName>
    </recommendedName>
</protein>
<dbReference type="EMBL" id="OY882863">
    <property type="protein sequence ID" value="CAK6447047.1"/>
    <property type="molecule type" value="Genomic_DNA"/>
</dbReference>
<evidence type="ECO:0000313" key="3">
    <source>
        <dbReference type="Proteomes" id="UP001314169"/>
    </source>
</evidence>
<evidence type="ECO:0008006" key="4">
    <source>
        <dbReference type="Google" id="ProtNLM"/>
    </source>
</evidence>